<evidence type="ECO:0000256" key="1">
    <source>
        <dbReference type="ARBA" id="ARBA00006171"/>
    </source>
</evidence>
<feature type="site" description="Important for catalytic activity and assists the phosphoryl transfer reaction to Asp8 by balancing charge and orienting the reacting groups" evidence="5">
    <location>
        <position position="115"/>
    </location>
</feature>
<keyword evidence="4" id="KW-0479">Metal-binding</keyword>
<evidence type="ECO:0000256" key="2">
    <source>
        <dbReference type="PIRSR" id="PIRSR610972-1"/>
    </source>
</evidence>
<dbReference type="InterPro" id="IPR023214">
    <property type="entry name" value="HAD_sf"/>
</dbReference>
<gene>
    <name evidence="6" type="primary">pgmB</name>
    <name evidence="6" type="ORF">JK634_05610</name>
</gene>
<reference evidence="6" key="1">
    <citation type="submission" date="2021-01" db="EMBL/GenBank/DDBJ databases">
        <title>Genome public.</title>
        <authorList>
            <person name="Liu C."/>
            <person name="Sun Q."/>
        </authorList>
    </citation>
    <scope>NUCLEOTIDE SEQUENCE</scope>
    <source>
        <strain evidence="6">YIM B02565</strain>
    </source>
</reference>
<feature type="binding site" evidence="3">
    <location>
        <position position="53"/>
    </location>
    <ligand>
        <name>substrate</name>
    </ligand>
</feature>
<dbReference type="InterPro" id="IPR023198">
    <property type="entry name" value="PGP-like_dom2"/>
</dbReference>
<dbReference type="AlphaFoldDB" id="A0A937K482"/>
<comment type="similarity">
    <text evidence="1">Belongs to the HAD-like hydrolase superfamily. CbbY/CbbZ/Gph/YieH family.</text>
</comment>
<dbReference type="InterPro" id="IPR010976">
    <property type="entry name" value="B-phosphoglucomutase_hydrolase"/>
</dbReference>
<feature type="active site" description="Proton donor/acceptor" evidence="2">
    <location>
        <position position="12"/>
    </location>
</feature>
<dbReference type="EC" id="5.4.2.6" evidence="6"/>
<evidence type="ECO:0000313" key="7">
    <source>
        <dbReference type="Proteomes" id="UP000623681"/>
    </source>
</evidence>
<evidence type="ECO:0000256" key="5">
    <source>
        <dbReference type="PIRSR" id="PIRSR610972-4"/>
    </source>
</evidence>
<feature type="binding site" evidence="3">
    <location>
        <position position="77"/>
    </location>
    <ligand>
        <name>substrate</name>
    </ligand>
</feature>
<feature type="site" description="Important for catalytic activity and assists the phosphoryl transfer reaction to Asp8 by balancing charge and orienting the reacting groups" evidence="5">
    <location>
        <position position="146"/>
    </location>
</feature>
<dbReference type="NCBIfam" id="TIGR02009">
    <property type="entry name" value="PGMB-YQAB-SF"/>
    <property type="match status" value="1"/>
</dbReference>
<dbReference type="GO" id="GO:0000287">
    <property type="term" value="F:magnesium ion binding"/>
    <property type="evidence" value="ECO:0007669"/>
    <property type="project" value="InterPro"/>
</dbReference>
<dbReference type="GO" id="GO:0005975">
    <property type="term" value="P:carbohydrate metabolic process"/>
    <property type="evidence" value="ECO:0007669"/>
    <property type="project" value="InterPro"/>
</dbReference>
<comment type="caution">
    <text evidence="6">The sequence shown here is derived from an EMBL/GenBank/DDBJ whole genome shotgun (WGS) entry which is preliminary data.</text>
</comment>
<dbReference type="InterPro" id="IPR036412">
    <property type="entry name" value="HAD-like_sf"/>
</dbReference>
<evidence type="ECO:0000313" key="6">
    <source>
        <dbReference type="EMBL" id="MBL4931273.1"/>
    </source>
</evidence>
<keyword evidence="7" id="KW-1185">Reference proteome</keyword>
<dbReference type="InterPro" id="IPR041492">
    <property type="entry name" value="HAD_2"/>
</dbReference>
<evidence type="ECO:0000256" key="4">
    <source>
        <dbReference type="PIRSR" id="PIRSR610972-3"/>
    </source>
</evidence>
<dbReference type="Gene3D" id="1.10.150.240">
    <property type="entry name" value="Putative phosphatase, domain 2"/>
    <property type="match status" value="1"/>
</dbReference>
<dbReference type="PANTHER" id="PTHR18901">
    <property type="entry name" value="2-DEOXYGLUCOSE-6-PHOSPHATE PHOSPHATASE 2"/>
    <property type="match status" value="1"/>
</dbReference>
<dbReference type="Pfam" id="PF13419">
    <property type="entry name" value="HAD_2"/>
    <property type="match status" value="1"/>
</dbReference>
<keyword evidence="4" id="KW-0460">Magnesium</keyword>
<name>A0A937K482_9CLOT</name>
<feature type="binding site" evidence="3">
    <location>
        <begin position="115"/>
        <end position="119"/>
    </location>
    <ligand>
        <name>substrate</name>
    </ligand>
</feature>
<dbReference type="SFLD" id="SFLDG01135">
    <property type="entry name" value="C1.5.6:_HAD__Beta-PGM__Phospha"/>
    <property type="match status" value="1"/>
</dbReference>
<comment type="cofactor">
    <cofactor evidence="4">
        <name>Mg(2+)</name>
        <dbReference type="ChEBI" id="CHEBI:18420"/>
    </cofactor>
    <text evidence="4">Binds 2 magnesium ions per subunit.</text>
</comment>
<dbReference type="PANTHER" id="PTHR18901:SF38">
    <property type="entry name" value="PSEUDOURIDINE-5'-PHOSPHATASE"/>
    <property type="match status" value="1"/>
</dbReference>
<dbReference type="Proteomes" id="UP000623681">
    <property type="component" value="Unassembled WGS sequence"/>
</dbReference>
<dbReference type="GO" id="GO:0008801">
    <property type="term" value="F:beta-phosphoglucomutase activity"/>
    <property type="evidence" value="ECO:0007669"/>
    <property type="project" value="UniProtKB-EC"/>
</dbReference>
<dbReference type="RefSeq" id="WP_202766659.1">
    <property type="nucleotide sequence ID" value="NZ_JAESWA010000019.1"/>
</dbReference>
<feature type="binding site" evidence="4">
    <location>
        <position position="170"/>
    </location>
    <ligand>
        <name>Mg(2+)</name>
        <dbReference type="ChEBI" id="CHEBI:18420"/>
    </ligand>
</feature>
<dbReference type="EMBL" id="JAESWA010000019">
    <property type="protein sequence ID" value="MBL4931273.1"/>
    <property type="molecule type" value="Genomic_DNA"/>
</dbReference>
<feature type="binding site" evidence="4">
    <location>
        <position position="10"/>
    </location>
    <ligand>
        <name>Mg(2+)</name>
        <dbReference type="ChEBI" id="CHEBI:18420"/>
    </ligand>
</feature>
<feature type="binding site" evidence="3">
    <location>
        <begin position="45"/>
        <end position="50"/>
    </location>
    <ligand>
        <name>substrate</name>
    </ligand>
</feature>
<dbReference type="NCBIfam" id="TIGR01990">
    <property type="entry name" value="bPGM"/>
    <property type="match status" value="1"/>
</dbReference>
<dbReference type="PRINTS" id="PR00413">
    <property type="entry name" value="HADHALOGNASE"/>
</dbReference>
<keyword evidence="6" id="KW-0413">Isomerase</keyword>
<feature type="binding site" evidence="3">
    <location>
        <position position="146"/>
    </location>
    <ligand>
        <name>substrate</name>
    </ligand>
</feature>
<protein>
    <submittedName>
        <fullName evidence="6">Beta-phosphoglucomutase</fullName>
        <ecNumber evidence="6">5.4.2.6</ecNumber>
    </submittedName>
</protein>
<dbReference type="SFLD" id="SFLDS00003">
    <property type="entry name" value="Haloacid_Dehalogenase"/>
    <property type="match status" value="1"/>
</dbReference>
<feature type="binding site" evidence="3">
    <location>
        <position position="26"/>
    </location>
    <ligand>
        <name>substrate</name>
    </ligand>
</feature>
<dbReference type="InterPro" id="IPR010972">
    <property type="entry name" value="Beta-PGM"/>
</dbReference>
<dbReference type="NCBIfam" id="TIGR01509">
    <property type="entry name" value="HAD-SF-IA-v3"/>
    <property type="match status" value="1"/>
</dbReference>
<dbReference type="SFLD" id="SFLDF00046">
    <property type="entry name" value="beta-phosphoglucomutase"/>
    <property type="match status" value="1"/>
</dbReference>
<organism evidence="6 7">
    <name type="scientific">Clostridium paridis</name>
    <dbReference type="NCBI Taxonomy" id="2803863"/>
    <lineage>
        <taxon>Bacteria</taxon>
        <taxon>Bacillati</taxon>
        <taxon>Bacillota</taxon>
        <taxon>Clostridia</taxon>
        <taxon>Eubacteriales</taxon>
        <taxon>Clostridiaceae</taxon>
        <taxon>Clostridium</taxon>
    </lineage>
</organism>
<dbReference type="InterPro" id="IPR006439">
    <property type="entry name" value="HAD-SF_hydro_IA"/>
</dbReference>
<dbReference type="SFLD" id="SFLDG01129">
    <property type="entry name" value="C1.5:_HAD__Beta-PGM__Phosphata"/>
    <property type="match status" value="1"/>
</dbReference>
<accession>A0A937K482</accession>
<feature type="binding site" evidence="4">
    <location>
        <position position="12"/>
    </location>
    <ligand>
        <name>Mg(2+)</name>
        <dbReference type="ChEBI" id="CHEBI:18420"/>
    </ligand>
</feature>
<dbReference type="SUPFAM" id="SSF56784">
    <property type="entry name" value="HAD-like"/>
    <property type="match status" value="1"/>
</dbReference>
<feature type="binding site" evidence="3">
    <location>
        <begin position="10"/>
        <end position="12"/>
    </location>
    <ligand>
        <name>substrate</name>
    </ligand>
</feature>
<evidence type="ECO:0000256" key="3">
    <source>
        <dbReference type="PIRSR" id="PIRSR610972-2"/>
    </source>
</evidence>
<feature type="binding site" evidence="4">
    <location>
        <position position="171"/>
    </location>
    <ligand>
        <name>Mg(2+)</name>
        <dbReference type="ChEBI" id="CHEBI:18420"/>
    </ligand>
</feature>
<dbReference type="Gene3D" id="3.40.50.1000">
    <property type="entry name" value="HAD superfamily/HAD-like"/>
    <property type="match status" value="1"/>
</dbReference>
<feature type="active site" description="Proton donor/acceptor" evidence="2">
    <location>
        <position position="10"/>
    </location>
</feature>
<sequence>MNKIKGCIFDLDGVIVDTAKYHYLAWSSLAKELGIAFNEDDNERLKGVSRMESLNIILSLGNRKMTLEEKELLADKKNKKYVECIDKLKEEEILPGVKEFLQELRNEGIKISLGSASKNSRFILDKLALKNYFDCIIDGNKISKAKPDPEVFLAAVREMELKSEECVVFEDALAGVRAAHNGGMKVIGVGSEENLSEADIVIKGFEGISTDILSKL</sequence>
<dbReference type="CDD" id="cd02598">
    <property type="entry name" value="HAD_BPGM"/>
    <property type="match status" value="1"/>
</dbReference>
<proteinExistence type="inferred from homology"/>